<sequence>MLGFINIMFFIETVSGSFYVEIMSAYILYFTKWVHSADSIFILFYIKICKKFSSTPLPFSSAIDLLTIFSV</sequence>
<gene>
    <name evidence="1" type="ORF">L6452_39558</name>
</gene>
<evidence type="ECO:0000313" key="2">
    <source>
        <dbReference type="Proteomes" id="UP001055879"/>
    </source>
</evidence>
<reference evidence="2" key="1">
    <citation type="journal article" date="2022" name="Mol. Ecol. Resour.">
        <title>The genomes of chicory, endive, great burdock and yacon provide insights into Asteraceae palaeo-polyploidization history and plant inulin production.</title>
        <authorList>
            <person name="Fan W."/>
            <person name="Wang S."/>
            <person name="Wang H."/>
            <person name="Wang A."/>
            <person name="Jiang F."/>
            <person name="Liu H."/>
            <person name="Zhao H."/>
            <person name="Xu D."/>
            <person name="Zhang Y."/>
        </authorList>
    </citation>
    <scope>NUCLEOTIDE SEQUENCE [LARGE SCALE GENOMIC DNA]</scope>
    <source>
        <strain evidence="2">cv. Niubang</strain>
    </source>
</reference>
<accession>A0ACB8XSV1</accession>
<organism evidence="1 2">
    <name type="scientific">Arctium lappa</name>
    <name type="common">Greater burdock</name>
    <name type="synonym">Lappa major</name>
    <dbReference type="NCBI Taxonomy" id="4217"/>
    <lineage>
        <taxon>Eukaryota</taxon>
        <taxon>Viridiplantae</taxon>
        <taxon>Streptophyta</taxon>
        <taxon>Embryophyta</taxon>
        <taxon>Tracheophyta</taxon>
        <taxon>Spermatophyta</taxon>
        <taxon>Magnoliopsida</taxon>
        <taxon>eudicotyledons</taxon>
        <taxon>Gunneridae</taxon>
        <taxon>Pentapetalae</taxon>
        <taxon>asterids</taxon>
        <taxon>campanulids</taxon>
        <taxon>Asterales</taxon>
        <taxon>Asteraceae</taxon>
        <taxon>Carduoideae</taxon>
        <taxon>Cardueae</taxon>
        <taxon>Arctiinae</taxon>
        <taxon>Arctium</taxon>
    </lineage>
</organism>
<reference evidence="1 2" key="2">
    <citation type="journal article" date="2022" name="Mol. Ecol. Resour.">
        <title>The genomes of chicory, endive, great burdock and yacon provide insights into Asteraceae paleo-polyploidization history and plant inulin production.</title>
        <authorList>
            <person name="Fan W."/>
            <person name="Wang S."/>
            <person name="Wang H."/>
            <person name="Wang A."/>
            <person name="Jiang F."/>
            <person name="Liu H."/>
            <person name="Zhao H."/>
            <person name="Xu D."/>
            <person name="Zhang Y."/>
        </authorList>
    </citation>
    <scope>NUCLEOTIDE SEQUENCE [LARGE SCALE GENOMIC DNA]</scope>
    <source>
        <strain evidence="2">cv. Niubang</strain>
    </source>
</reference>
<keyword evidence="2" id="KW-1185">Reference proteome</keyword>
<name>A0ACB8XSV1_ARCLA</name>
<comment type="caution">
    <text evidence="1">The sequence shown here is derived from an EMBL/GenBank/DDBJ whole genome shotgun (WGS) entry which is preliminary data.</text>
</comment>
<proteinExistence type="predicted"/>
<dbReference type="Proteomes" id="UP001055879">
    <property type="component" value="Linkage Group LG15"/>
</dbReference>
<protein>
    <submittedName>
        <fullName evidence="1">Uncharacterized protein</fullName>
    </submittedName>
</protein>
<evidence type="ECO:0000313" key="1">
    <source>
        <dbReference type="EMBL" id="KAI3673439.1"/>
    </source>
</evidence>
<dbReference type="EMBL" id="CM042061">
    <property type="protein sequence ID" value="KAI3673439.1"/>
    <property type="molecule type" value="Genomic_DNA"/>
</dbReference>